<comment type="caution">
    <text evidence="4">The sequence shown here is derived from an EMBL/GenBank/DDBJ whole genome shotgun (WGS) entry which is preliminary data.</text>
</comment>
<evidence type="ECO:0000313" key="5">
    <source>
        <dbReference type="Proteomes" id="UP001061958"/>
    </source>
</evidence>
<evidence type="ECO:0000313" key="3">
    <source>
        <dbReference type="EMBL" id="GJQ15059.1"/>
    </source>
</evidence>
<name>A0A9C7Q2M0_9RHOD</name>
<feature type="compositionally biased region" description="Low complexity" evidence="1">
    <location>
        <begin position="281"/>
        <end position="293"/>
    </location>
</feature>
<gene>
    <name evidence="3" type="ORF">GpartN1_g6850.t1</name>
    <name evidence="4" type="ORF">GpartN1_g7124.t1</name>
</gene>
<evidence type="ECO:0000313" key="4">
    <source>
        <dbReference type="EMBL" id="GJQ15333.1"/>
    </source>
</evidence>
<feature type="compositionally biased region" description="Basic and acidic residues" evidence="1">
    <location>
        <begin position="294"/>
        <end position="308"/>
    </location>
</feature>
<accession>A0A9C7Q2M0</accession>
<dbReference type="Gene3D" id="2.60.200.20">
    <property type="match status" value="1"/>
</dbReference>
<sequence>MERHYEEPSWSACLSEPLILEVIKEGTVIDTLKLIGKPYFLIGRTPECDIQLDHPSVSRLHAVIQSDGAQVYLYDLQSTHGTFLNKTRVDSKQYYLFHVGELLRFGLSSRQFVLAHGTKEVEEEEEKLLRVERDSSISFEGSYVQKDLQTTNDESSSNWVYEEEFDDQVFETKDEEKQRLEALGGFEDVLGANYSDGSDDEFYDRTASRSGETLVQPTVGSHCQQSLFHSKHKKIGNENFDNEEEDELERFMKQNDKTLQTQFMHSIMSSSHSDGVNPVESISSETIRSSSIDSGKEENKVESQEKEKNWKKRARISYGPTRASLPVYDEKLISAQMSDPDRDWQPPSGQSGDGKTWLNDVLNY</sequence>
<dbReference type="OrthoDB" id="444265at2759"/>
<feature type="domain" description="FHA" evidence="2">
    <location>
        <begin position="40"/>
        <end position="89"/>
    </location>
</feature>
<dbReference type="EMBL" id="BQMJ01000064">
    <property type="protein sequence ID" value="GJQ15059.1"/>
    <property type="molecule type" value="Genomic_DNA"/>
</dbReference>
<dbReference type="InterPro" id="IPR050923">
    <property type="entry name" value="Cell_Proc_Reg/RNA_Proc"/>
</dbReference>
<dbReference type="EMBL" id="BQMJ01000067">
    <property type="protein sequence ID" value="GJQ15333.1"/>
    <property type="molecule type" value="Genomic_DNA"/>
</dbReference>
<dbReference type="CDD" id="cd22677">
    <property type="entry name" value="FHA_Kanadaptin"/>
    <property type="match status" value="1"/>
</dbReference>
<organism evidence="4 5">
    <name type="scientific">Galdieria partita</name>
    <dbReference type="NCBI Taxonomy" id="83374"/>
    <lineage>
        <taxon>Eukaryota</taxon>
        <taxon>Rhodophyta</taxon>
        <taxon>Bangiophyceae</taxon>
        <taxon>Galdieriales</taxon>
        <taxon>Galdieriaceae</taxon>
        <taxon>Galdieria</taxon>
    </lineage>
</organism>
<dbReference type="Pfam" id="PF00498">
    <property type="entry name" value="FHA"/>
    <property type="match status" value="1"/>
</dbReference>
<dbReference type="InterPro" id="IPR008984">
    <property type="entry name" value="SMAD_FHA_dom_sf"/>
</dbReference>
<dbReference type="SMART" id="SM00240">
    <property type="entry name" value="FHA"/>
    <property type="match status" value="1"/>
</dbReference>
<feature type="region of interest" description="Disordered" evidence="1">
    <location>
        <begin position="269"/>
        <end position="364"/>
    </location>
</feature>
<dbReference type="PROSITE" id="PS50006">
    <property type="entry name" value="FHA_DOMAIN"/>
    <property type="match status" value="1"/>
</dbReference>
<dbReference type="PANTHER" id="PTHR23308">
    <property type="entry name" value="NUCLEAR INHIBITOR OF PROTEIN PHOSPHATASE-1"/>
    <property type="match status" value="1"/>
</dbReference>
<proteinExistence type="predicted"/>
<reference evidence="4" key="1">
    <citation type="journal article" date="2022" name="Proc. Natl. Acad. Sci. U.S.A.">
        <title>Life cycle and functional genomics of the unicellular red alga Galdieria for elucidating algal and plant evolution and industrial use.</title>
        <authorList>
            <person name="Hirooka S."/>
            <person name="Itabashi T."/>
            <person name="Ichinose T.M."/>
            <person name="Onuma R."/>
            <person name="Fujiwara T."/>
            <person name="Yamashita S."/>
            <person name="Jong L.W."/>
            <person name="Tomita R."/>
            <person name="Iwane A.H."/>
            <person name="Miyagishima S.Y."/>
        </authorList>
    </citation>
    <scope>NUCLEOTIDE SEQUENCE</scope>
    <source>
        <strain evidence="4">NBRC 102759</strain>
    </source>
</reference>
<evidence type="ECO:0000256" key="1">
    <source>
        <dbReference type="SAM" id="MobiDB-lite"/>
    </source>
</evidence>
<dbReference type="AlphaFoldDB" id="A0A9C7Q2M0"/>
<dbReference type="InterPro" id="IPR000253">
    <property type="entry name" value="FHA_dom"/>
</dbReference>
<dbReference type="SUPFAM" id="SSF49879">
    <property type="entry name" value="SMAD/FHA domain"/>
    <property type="match status" value="1"/>
</dbReference>
<dbReference type="Proteomes" id="UP001061958">
    <property type="component" value="Unassembled WGS sequence"/>
</dbReference>
<evidence type="ECO:0000259" key="2">
    <source>
        <dbReference type="PROSITE" id="PS50006"/>
    </source>
</evidence>
<protein>
    <recommendedName>
        <fullName evidence="2">FHA domain-containing protein</fullName>
    </recommendedName>
</protein>
<keyword evidence="5" id="KW-1185">Reference proteome</keyword>
<reference evidence="4" key="2">
    <citation type="submission" date="2022-01" db="EMBL/GenBank/DDBJ databases">
        <authorList>
            <person name="Hirooka S."/>
            <person name="Miyagishima S.Y."/>
        </authorList>
    </citation>
    <scope>NUCLEOTIDE SEQUENCE</scope>
    <source>
        <strain evidence="4">NBRC 102759</strain>
    </source>
</reference>